<dbReference type="SUPFAM" id="SSF56235">
    <property type="entry name" value="N-terminal nucleophile aminohydrolases (Ntn hydrolases)"/>
    <property type="match status" value="1"/>
</dbReference>
<comment type="subcellular location">
    <subcellularLocation>
        <location evidence="3">Cytoplasm</location>
    </subcellularLocation>
    <subcellularLocation>
        <location evidence="3">Nucleus</location>
    </subcellularLocation>
</comment>
<sequence>MSSIGTGYDLSASQFSPEGKVFQIEYAYKAVENSGTAVALKGKDGVVFAVENIVLSKLYEPGCVKRTFSIDEHIGMVVAGLQSDTKALVEIARNECTNYRENFGSPIPVKSLCERISMHMHAYTLYSAIRPFGVSILLGSYERDGPHLYVIEPSGMYYGQMQVVGPLILTVFSSIGFQAYEGCAIGKARQNAKTELEQIKLGDMNIQQLIKEAAKVIYTVHDEIKDKNFELDLSWVGAKTDSRHQVVPSEVHQEAEDYAKRSLEESGDLDEEIGML</sequence>
<dbReference type="AlphaFoldDB" id="A0A915EY96"/>
<keyword evidence="3" id="KW-0963">Cytoplasm</keyword>
<accession>A0A915EY96</accession>
<dbReference type="GO" id="GO:0019773">
    <property type="term" value="C:proteasome core complex, alpha-subunit complex"/>
    <property type="evidence" value="ECO:0007669"/>
    <property type="project" value="UniProtKB-UniRule"/>
</dbReference>
<dbReference type="PROSITE" id="PS51475">
    <property type="entry name" value="PROTEASOME_ALPHA_2"/>
    <property type="match status" value="1"/>
</dbReference>
<dbReference type="InterPro" id="IPR001353">
    <property type="entry name" value="Proteasome_sua/b"/>
</dbReference>
<dbReference type="GO" id="GO:0006511">
    <property type="term" value="P:ubiquitin-dependent protein catabolic process"/>
    <property type="evidence" value="ECO:0007669"/>
    <property type="project" value="InterPro"/>
</dbReference>
<feature type="compositionally biased region" description="Basic and acidic residues" evidence="4">
    <location>
        <begin position="251"/>
        <end position="264"/>
    </location>
</feature>
<feature type="domain" description="Proteasome alpha-type subunits" evidence="5">
    <location>
        <begin position="8"/>
        <end position="30"/>
    </location>
</feature>
<dbReference type="GO" id="GO:0005737">
    <property type="term" value="C:cytoplasm"/>
    <property type="evidence" value="ECO:0007669"/>
    <property type="project" value="UniProtKB-SubCell"/>
</dbReference>
<dbReference type="Proteomes" id="UP000887562">
    <property type="component" value="Unplaced"/>
</dbReference>
<proteinExistence type="inferred from homology"/>
<dbReference type="PANTHER" id="PTHR11599">
    <property type="entry name" value="PROTEASOME SUBUNIT ALPHA/BETA"/>
    <property type="match status" value="1"/>
</dbReference>
<dbReference type="InterPro" id="IPR023332">
    <property type="entry name" value="Proteasome_alpha-type"/>
</dbReference>
<dbReference type="Gene3D" id="3.60.20.10">
    <property type="entry name" value="Glutamine Phosphoribosylpyrophosphate, subunit 1, domain 1"/>
    <property type="match status" value="1"/>
</dbReference>
<dbReference type="CDD" id="cd03751">
    <property type="entry name" value="proteasome_alpha_type_3"/>
    <property type="match status" value="1"/>
</dbReference>
<comment type="similarity">
    <text evidence="2 3">Belongs to the peptidase T1A family.</text>
</comment>
<evidence type="ECO:0000256" key="1">
    <source>
        <dbReference type="ARBA" id="ARBA00022942"/>
    </source>
</evidence>
<dbReference type="Pfam" id="PF00227">
    <property type="entry name" value="Proteasome"/>
    <property type="match status" value="2"/>
</dbReference>
<dbReference type="InterPro" id="IPR000426">
    <property type="entry name" value="Proteasome_asu_N"/>
</dbReference>
<keyword evidence="3" id="KW-0539">Nucleus</keyword>
<dbReference type="Pfam" id="PF10584">
    <property type="entry name" value="Proteasome_A_N"/>
    <property type="match status" value="1"/>
</dbReference>
<keyword evidence="6" id="KW-1185">Reference proteome</keyword>
<reference evidence="7" key="1">
    <citation type="submission" date="2022-11" db="UniProtKB">
        <authorList>
            <consortium name="WormBaseParasite"/>
        </authorList>
    </citation>
    <scope>IDENTIFICATION</scope>
</reference>
<dbReference type="InterPro" id="IPR029055">
    <property type="entry name" value="Ntn_hydrolases_N"/>
</dbReference>
<evidence type="ECO:0000259" key="5">
    <source>
        <dbReference type="PROSITE" id="PS00388"/>
    </source>
</evidence>
<dbReference type="InterPro" id="IPR050115">
    <property type="entry name" value="Proteasome_alpha"/>
</dbReference>
<evidence type="ECO:0000313" key="6">
    <source>
        <dbReference type="Proteomes" id="UP000887562"/>
    </source>
</evidence>
<name>A0A915EY96_9CEST</name>
<dbReference type="SMART" id="SM00948">
    <property type="entry name" value="Proteasome_A_N"/>
    <property type="match status" value="1"/>
</dbReference>
<protein>
    <recommendedName>
        <fullName evidence="3">Proteasome subunit alpha type</fullName>
    </recommendedName>
</protein>
<organism evidence="6 7">
    <name type="scientific">Echinococcus canadensis</name>
    <dbReference type="NCBI Taxonomy" id="519352"/>
    <lineage>
        <taxon>Eukaryota</taxon>
        <taxon>Metazoa</taxon>
        <taxon>Spiralia</taxon>
        <taxon>Lophotrochozoa</taxon>
        <taxon>Platyhelminthes</taxon>
        <taxon>Cestoda</taxon>
        <taxon>Eucestoda</taxon>
        <taxon>Cyclophyllidea</taxon>
        <taxon>Taeniidae</taxon>
        <taxon>Echinococcus</taxon>
        <taxon>Echinococcus canadensis group</taxon>
    </lineage>
</organism>
<feature type="region of interest" description="Disordered" evidence="4">
    <location>
        <begin position="246"/>
        <end position="276"/>
    </location>
</feature>
<dbReference type="GO" id="GO:0005634">
    <property type="term" value="C:nucleus"/>
    <property type="evidence" value="ECO:0007669"/>
    <property type="project" value="UniProtKB-SubCell"/>
</dbReference>
<dbReference type="WBParaSite" id="maker-E.canG7_contigs_2913-snap-gene-0.34-mRNA-1">
    <property type="protein sequence ID" value="maker-E.canG7_contigs_2913-snap-gene-0.34-mRNA-1"/>
    <property type="gene ID" value="EcG7_04101"/>
</dbReference>
<evidence type="ECO:0000256" key="4">
    <source>
        <dbReference type="SAM" id="MobiDB-lite"/>
    </source>
</evidence>
<keyword evidence="1 2" id="KW-0647">Proteasome</keyword>
<dbReference type="PROSITE" id="PS00388">
    <property type="entry name" value="PROTEASOME_ALPHA_1"/>
    <property type="match status" value="1"/>
</dbReference>
<feature type="compositionally biased region" description="Acidic residues" evidence="4">
    <location>
        <begin position="265"/>
        <end position="276"/>
    </location>
</feature>
<evidence type="ECO:0000256" key="2">
    <source>
        <dbReference type="PROSITE-ProRule" id="PRU00808"/>
    </source>
</evidence>
<comment type="subunit">
    <text evidence="3">The 26S proteasome consists of a 20S proteasome core and two 19S regulatory subunits.</text>
</comment>
<evidence type="ECO:0000313" key="7">
    <source>
        <dbReference type="WBParaSite" id="maker-E.canG7_contigs_2913-snap-gene-0.34-mRNA-1"/>
    </source>
</evidence>
<evidence type="ECO:0000256" key="3">
    <source>
        <dbReference type="RuleBase" id="RU000551"/>
    </source>
</evidence>